<name>A0A844I136_9GAMM</name>
<dbReference type="PROSITE" id="PS50801">
    <property type="entry name" value="STAS"/>
    <property type="match status" value="1"/>
</dbReference>
<dbReference type="SUPFAM" id="SSF52091">
    <property type="entry name" value="SpoIIaa-like"/>
    <property type="match status" value="1"/>
</dbReference>
<proteinExistence type="inferred from homology"/>
<organism evidence="4 5">
    <name type="scientific">Marinobacter adhaerens</name>
    <dbReference type="NCBI Taxonomy" id="1033846"/>
    <lineage>
        <taxon>Bacteria</taxon>
        <taxon>Pseudomonadati</taxon>
        <taxon>Pseudomonadota</taxon>
        <taxon>Gammaproteobacteria</taxon>
        <taxon>Pseudomonadales</taxon>
        <taxon>Marinobacteraceae</taxon>
        <taxon>Marinobacter</taxon>
    </lineage>
</organism>
<evidence type="ECO:0000313" key="4">
    <source>
        <dbReference type="EMBL" id="MTJ00063.1"/>
    </source>
</evidence>
<dbReference type="InterPro" id="IPR002645">
    <property type="entry name" value="STAS_dom"/>
</dbReference>
<gene>
    <name evidence="4" type="ORF">FH752_15720</name>
</gene>
<dbReference type="GO" id="GO:0043856">
    <property type="term" value="F:anti-sigma factor antagonist activity"/>
    <property type="evidence" value="ECO:0007669"/>
    <property type="project" value="InterPro"/>
</dbReference>
<dbReference type="AlphaFoldDB" id="A0A844I136"/>
<reference evidence="4 5" key="1">
    <citation type="submission" date="2019-06" db="EMBL/GenBank/DDBJ databases">
        <title>Enrichment of Autotrophic Halophilic Microorganisms from Red Sea Brine Pool Using Microbial Electrosynthesis System.</title>
        <authorList>
            <person name="Alqahtani M.F."/>
            <person name="Bajracharya S."/>
            <person name="Katuri K.P."/>
            <person name="Ali M."/>
            <person name="Saikaly P.E."/>
        </authorList>
    </citation>
    <scope>NUCLEOTIDE SEQUENCE [LARGE SCALE GENOMIC DNA]</scope>
    <source>
        <strain evidence="4">MES15</strain>
    </source>
</reference>
<dbReference type="Pfam" id="PF01740">
    <property type="entry name" value="STAS"/>
    <property type="match status" value="1"/>
</dbReference>
<comment type="similarity">
    <text evidence="1 2">Belongs to the anti-sigma-factor antagonist family.</text>
</comment>
<dbReference type="NCBIfam" id="TIGR00377">
    <property type="entry name" value="ant_ant_sig"/>
    <property type="match status" value="1"/>
</dbReference>
<evidence type="ECO:0000259" key="3">
    <source>
        <dbReference type="PROSITE" id="PS50801"/>
    </source>
</evidence>
<protein>
    <recommendedName>
        <fullName evidence="2">Anti-sigma factor antagonist</fullName>
    </recommendedName>
</protein>
<dbReference type="InterPro" id="IPR036513">
    <property type="entry name" value="STAS_dom_sf"/>
</dbReference>
<dbReference type="EMBL" id="VENC01000015">
    <property type="protein sequence ID" value="MTJ00063.1"/>
    <property type="molecule type" value="Genomic_DNA"/>
</dbReference>
<dbReference type="PANTHER" id="PTHR33495">
    <property type="entry name" value="ANTI-SIGMA FACTOR ANTAGONIST TM_1081-RELATED-RELATED"/>
    <property type="match status" value="1"/>
</dbReference>
<evidence type="ECO:0000256" key="2">
    <source>
        <dbReference type="RuleBase" id="RU003749"/>
    </source>
</evidence>
<dbReference type="InterPro" id="IPR003658">
    <property type="entry name" value="Anti-sigma_ant"/>
</dbReference>
<sequence>MQTATRTQTHDVLVVDLPEKLIMANSQAQADAVLRQVDQGHRRVVFNLKPVKFIDSSGLAVLVAALKKLRPLNGKVALACPGPNVLSLIELTRLHEIFEIFSDLETAVGDLSTQQD</sequence>
<accession>A0A844I136</accession>
<feature type="domain" description="STAS" evidence="3">
    <location>
        <begin position="2"/>
        <end position="111"/>
    </location>
</feature>
<dbReference type="CDD" id="cd07043">
    <property type="entry name" value="STAS_anti-anti-sigma_factors"/>
    <property type="match status" value="1"/>
</dbReference>
<evidence type="ECO:0000256" key="1">
    <source>
        <dbReference type="ARBA" id="ARBA00009013"/>
    </source>
</evidence>
<dbReference type="Proteomes" id="UP000431462">
    <property type="component" value="Unassembled WGS sequence"/>
</dbReference>
<dbReference type="PANTHER" id="PTHR33495:SF2">
    <property type="entry name" value="ANTI-SIGMA FACTOR ANTAGONIST TM_1081-RELATED"/>
    <property type="match status" value="1"/>
</dbReference>
<dbReference type="Gene3D" id="3.30.750.24">
    <property type="entry name" value="STAS domain"/>
    <property type="match status" value="1"/>
</dbReference>
<evidence type="ECO:0000313" key="5">
    <source>
        <dbReference type="Proteomes" id="UP000431462"/>
    </source>
</evidence>
<comment type="caution">
    <text evidence="4">The sequence shown here is derived from an EMBL/GenBank/DDBJ whole genome shotgun (WGS) entry which is preliminary data.</text>
</comment>